<sequence>MRLSNSAHARQPWRIHAIAPDFHVQDVWSYRTPGAGPDDFPVMLALMENAGGFSHQPRPVKLLFAVRWTLGRLLGWDKPGTGLGTRVESLRDRLPADLAETTAQDSGGSPFTPVYRLGNEDVRELANKTVHGVMHLGWAPTAAGDYELRMAVLVKPNGWLGRLYMALIAPFRHLIVYPMLTRQWERVWGNRPPDAMGGLA</sequence>
<dbReference type="Pfam" id="PF11066">
    <property type="entry name" value="DUF2867"/>
    <property type="match status" value="1"/>
</dbReference>
<keyword evidence="2" id="KW-1185">Reference proteome</keyword>
<evidence type="ECO:0000313" key="2">
    <source>
        <dbReference type="Proteomes" id="UP000579250"/>
    </source>
</evidence>
<dbReference type="EMBL" id="JAAXPI010000053">
    <property type="protein sequence ID" value="NKZ07363.1"/>
    <property type="molecule type" value="Genomic_DNA"/>
</dbReference>
<gene>
    <name evidence="1" type="ORF">HGB48_27065</name>
</gene>
<organism evidence="1 2">
    <name type="scientific">Actinomadura latina</name>
    <dbReference type="NCBI Taxonomy" id="163603"/>
    <lineage>
        <taxon>Bacteria</taxon>
        <taxon>Bacillati</taxon>
        <taxon>Actinomycetota</taxon>
        <taxon>Actinomycetes</taxon>
        <taxon>Streptosporangiales</taxon>
        <taxon>Thermomonosporaceae</taxon>
        <taxon>Actinomadura</taxon>
    </lineage>
</organism>
<reference evidence="1 2" key="1">
    <citation type="submission" date="2020-04" db="EMBL/GenBank/DDBJ databases">
        <title>MicrobeNet Type strains.</title>
        <authorList>
            <person name="Nicholson A.C."/>
        </authorList>
    </citation>
    <scope>NUCLEOTIDE SEQUENCE [LARGE SCALE GENOMIC DNA]</scope>
    <source>
        <strain evidence="1 2">ATCC BAA-277</strain>
    </source>
</reference>
<accession>A0A846ZAD1</accession>
<comment type="caution">
    <text evidence="1">The sequence shown here is derived from an EMBL/GenBank/DDBJ whole genome shotgun (WGS) entry which is preliminary data.</text>
</comment>
<dbReference type="AlphaFoldDB" id="A0A846ZAD1"/>
<proteinExistence type="predicted"/>
<dbReference type="Proteomes" id="UP000579250">
    <property type="component" value="Unassembled WGS sequence"/>
</dbReference>
<name>A0A846ZAD1_9ACTN</name>
<evidence type="ECO:0000313" key="1">
    <source>
        <dbReference type="EMBL" id="NKZ07363.1"/>
    </source>
</evidence>
<dbReference type="InterPro" id="IPR021295">
    <property type="entry name" value="DUF2867"/>
</dbReference>
<protein>
    <submittedName>
        <fullName evidence="1">DUF2867 domain-containing protein</fullName>
    </submittedName>
</protein>
<dbReference type="RefSeq" id="WP_067630437.1">
    <property type="nucleotide sequence ID" value="NZ_JAAXPI010000053.1"/>
</dbReference>